<dbReference type="AlphaFoldDB" id="A0A6G0JEW6"/>
<evidence type="ECO:0000313" key="3">
    <source>
        <dbReference type="Proteomes" id="UP000488956"/>
    </source>
</evidence>
<proteinExistence type="predicted"/>
<dbReference type="EMBL" id="QXFX01009067">
    <property type="protein sequence ID" value="KAE9054985.1"/>
    <property type="molecule type" value="Genomic_DNA"/>
</dbReference>
<organism evidence="2 3">
    <name type="scientific">Phytophthora fragariae</name>
    <dbReference type="NCBI Taxonomy" id="53985"/>
    <lineage>
        <taxon>Eukaryota</taxon>
        <taxon>Sar</taxon>
        <taxon>Stramenopiles</taxon>
        <taxon>Oomycota</taxon>
        <taxon>Peronosporomycetes</taxon>
        <taxon>Peronosporales</taxon>
        <taxon>Peronosporaceae</taxon>
        <taxon>Phytophthora</taxon>
    </lineage>
</organism>
<name>A0A6G0JEW6_9STRA</name>
<protein>
    <submittedName>
        <fullName evidence="2">Uncharacterized protein</fullName>
    </submittedName>
</protein>
<feature type="compositionally biased region" description="Polar residues" evidence="1">
    <location>
        <begin position="21"/>
        <end position="36"/>
    </location>
</feature>
<feature type="compositionally biased region" description="Low complexity" evidence="1">
    <location>
        <begin position="49"/>
        <end position="80"/>
    </location>
</feature>
<dbReference type="Proteomes" id="UP000488956">
    <property type="component" value="Unassembled WGS sequence"/>
</dbReference>
<feature type="region of interest" description="Disordered" evidence="1">
    <location>
        <begin position="21"/>
        <end position="108"/>
    </location>
</feature>
<reference evidence="2 3" key="1">
    <citation type="submission" date="2018-09" db="EMBL/GenBank/DDBJ databases">
        <title>Genomic investigation of the strawberry pathogen Phytophthora fragariae indicates pathogenicity is determined by transcriptional variation in three key races.</title>
        <authorList>
            <person name="Adams T.M."/>
            <person name="Armitage A.D."/>
            <person name="Sobczyk M.K."/>
            <person name="Bates H.J."/>
            <person name="Dunwell J.M."/>
            <person name="Nellist C.F."/>
            <person name="Harrison R.J."/>
        </authorList>
    </citation>
    <scope>NUCLEOTIDE SEQUENCE [LARGE SCALE GENOMIC DNA]</scope>
    <source>
        <strain evidence="2 3">ONT-3</strain>
    </source>
</reference>
<accession>A0A6G0JEW6</accession>
<evidence type="ECO:0000313" key="2">
    <source>
        <dbReference type="EMBL" id="KAE9054985.1"/>
    </source>
</evidence>
<comment type="caution">
    <text evidence="2">The sequence shown here is derived from an EMBL/GenBank/DDBJ whole genome shotgun (WGS) entry which is preliminary data.</text>
</comment>
<evidence type="ECO:0000256" key="1">
    <source>
        <dbReference type="SAM" id="MobiDB-lite"/>
    </source>
</evidence>
<sequence>MGTAPSRSSATSALIHVTSCCSARNSSEASPNTSTDDGVKGVAEASPVSTSVGSVAYSNSSSSSSSSSGSLSLSLLPSKSGPATSGSGMVSDGSPTEDGTPFSSERSGFRRSTIVKAFTLSIGNRDKPSACPIVVPGLW</sequence>
<gene>
    <name evidence="2" type="ORF">PF010_g32314</name>
</gene>